<dbReference type="SMART" id="SM00331">
    <property type="entry name" value="PP2C_SIG"/>
    <property type="match status" value="1"/>
</dbReference>
<name>A0A3Q9VAD6_9BACT</name>
<dbReference type="OrthoDB" id="9801841at2"/>
<accession>A0A3Q9VAD6</accession>
<dbReference type="Proteomes" id="UP000256585">
    <property type="component" value="Chromosome"/>
</dbReference>
<proteinExistence type="predicted"/>
<dbReference type="SMART" id="SM00332">
    <property type="entry name" value="PP2Cc"/>
    <property type="match status" value="1"/>
</dbReference>
<dbReference type="AlphaFoldDB" id="A0A3Q9VAD6"/>
<evidence type="ECO:0000313" key="2">
    <source>
        <dbReference type="EMBL" id="AZZ65675.1"/>
    </source>
</evidence>
<dbReference type="SUPFAM" id="SSF81606">
    <property type="entry name" value="PP2C-like"/>
    <property type="match status" value="1"/>
</dbReference>
<keyword evidence="3" id="KW-1185">Reference proteome</keyword>
<dbReference type="PROSITE" id="PS51746">
    <property type="entry name" value="PPM_2"/>
    <property type="match status" value="1"/>
</dbReference>
<gene>
    <name evidence="2" type="ORF">DMC14_002685</name>
</gene>
<dbReference type="Pfam" id="PF13672">
    <property type="entry name" value="PP2C_2"/>
    <property type="match status" value="1"/>
</dbReference>
<dbReference type="InterPro" id="IPR001932">
    <property type="entry name" value="PPM-type_phosphatase-like_dom"/>
</dbReference>
<evidence type="ECO:0000313" key="3">
    <source>
        <dbReference type="Proteomes" id="UP000256585"/>
    </source>
</evidence>
<feature type="domain" description="PPM-type phosphatase" evidence="1">
    <location>
        <begin position="3"/>
        <end position="249"/>
    </location>
</feature>
<sequence length="250" mass="28651">MMNYIVKTDKGKYRKENQDYASISFLGNWTLAVLCDGMGGHFGGSVCSTKSIEFLFKYFQQNFDPEVNYDDKKLINKWFNNALSYIKKSLNEIAKENEDYSDMGTTLTAALVFNSNKQTYIFNIGDSRTYAYNGYLYQITRDQNLLHQLVKHKILSLELAKLHPDANKLVSCLGPNKIMKCDGFLLKSNEDVQYLLLTSDGVHDYIEKPTLEQILQDAKLNIEQKANKMISVAKKNLSKDNLTVVIMEFN</sequence>
<dbReference type="EMBL" id="CP033058">
    <property type="protein sequence ID" value="AZZ65675.1"/>
    <property type="molecule type" value="Genomic_DNA"/>
</dbReference>
<reference evidence="2" key="1">
    <citation type="submission" date="2019-03" db="EMBL/GenBank/DDBJ databases">
        <title>Draft Sequence and Annotation of the Mycoplasma phocicerebrale Strain 1049T Genome.</title>
        <authorList>
            <person name="Frasca S.Jr."/>
            <person name="Kutish G.F."/>
            <person name="Castellanos Gell J."/>
            <person name="Michaels D.L."/>
            <person name="Brown D.R."/>
        </authorList>
    </citation>
    <scope>NUCLEOTIDE SEQUENCE</scope>
    <source>
        <strain evidence="2">1049</strain>
    </source>
</reference>
<dbReference type="KEGG" id="mphc:DMC14_002685"/>
<evidence type="ECO:0000259" key="1">
    <source>
        <dbReference type="PROSITE" id="PS51746"/>
    </source>
</evidence>
<dbReference type="InterPro" id="IPR036457">
    <property type="entry name" value="PPM-type-like_dom_sf"/>
</dbReference>
<dbReference type="Gene3D" id="3.60.40.10">
    <property type="entry name" value="PPM-type phosphatase domain"/>
    <property type="match status" value="1"/>
</dbReference>
<organism evidence="2 3">
    <name type="scientific">Metamycoplasma phocicerebrale</name>
    <dbReference type="NCBI Taxonomy" id="142649"/>
    <lineage>
        <taxon>Bacteria</taxon>
        <taxon>Bacillati</taxon>
        <taxon>Mycoplasmatota</taxon>
        <taxon>Mycoplasmoidales</taxon>
        <taxon>Metamycoplasmataceae</taxon>
        <taxon>Metamycoplasma</taxon>
    </lineage>
</organism>
<protein>
    <submittedName>
        <fullName evidence="2">Serine/threonine-protein phosphatase</fullName>
    </submittedName>
</protein>
<dbReference type="CDD" id="cd00143">
    <property type="entry name" value="PP2Cc"/>
    <property type="match status" value="1"/>
</dbReference>